<feature type="compositionally biased region" description="Polar residues" evidence="7">
    <location>
        <begin position="243"/>
        <end position="273"/>
    </location>
</feature>
<evidence type="ECO:0000256" key="4">
    <source>
        <dbReference type="ARBA" id="ARBA00022737"/>
    </source>
</evidence>
<dbReference type="InterPro" id="IPR051860">
    <property type="entry name" value="Plasmodium_CSP_Invasion"/>
</dbReference>
<protein>
    <recommendedName>
        <fullName evidence="2">Circumsporozoite protein</fullName>
    </recommendedName>
</protein>
<dbReference type="AlphaFoldDB" id="A0AAD2FLJ5"/>
<feature type="compositionally biased region" description="Polar residues" evidence="7">
    <location>
        <begin position="656"/>
        <end position="667"/>
    </location>
</feature>
<evidence type="ECO:0000256" key="7">
    <source>
        <dbReference type="SAM" id="MobiDB-lite"/>
    </source>
</evidence>
<dbReference type="PANTHER" id="PTHR44826:SF3">
    <property type="entry name" value="SPORE COAT PROTEIN SP85"/>
    <property type="match status" value="1"/>
</dbReference>
<feature type="region of interest" description="Disordered" evidence="7">
    <location>
        <begin position="771"/>
        <end position="823"/>
    </location>
</feature>
<name>A0AAD2FLJ5_9STRA</name>
<feature type="compositionally biased region" description="Polar residues" evidence="7">
    <location>
        <begin position="601"/>
        <end position="615"/>
    </location>
</feature>
<accession>A0AAD2FLJ5</accession>
<feature type="region of interest" description="Disordered" evidence="7">
    <location>
        <begin position="922"/>
        <end position="992"/>
    </location>
</feature>
<evidence type="ECO:0000256" key="2">
    <source>
        <dbReference type="ARBA" id="ARBA00021911"/>
    </source>
</evidence>
<feature type="compositionally biased region" description="Polar residues" evidence="7">
    <location>
        <begin position="178"/>
        <end position="209"/>
    </location>
</feature>
<evidence type="ECO:0000256" key="5">
    <source>
        <dbReference type="ARBA" id="ARBA00033726"/>
    </source>
</evidence>
<gene>
    <name evidence="9" type="ORF">CYCCA115_LOCUS7467</name>
</gene>
<feature type="compositionally biased region" description="Low complexity" evidence="7">
    <location>
        <begin position="282"/>
        <end position="296"/>
    </location>
</feature>
<evidence type="ECO:0000313" key="9">
    <source>
        <dbReference type="EMBL" id="CAJ1941329.1"/>
    </source>
</evidence>
<keyword evidence="3" id="KW-0748">Sporozoite</keyword>
<reference evidence="9" key="1">
    <citation type="submission" date="2023-08" db="EMBL/GenBank/DDBJ databases">
        <authorList>
            <person name="Audoor S."/>
            <person name="Bilcke G."/>
        </authorList>
    </citation>
    <scope>NUCLEOTIDE SEQUENCE</scope>
</reference>
<dbReference type="Proteomes" id="UP001295423">
    <property type="component" value="Unassembled WGS sequence"/>
</dbReference>
<evidence type="ECO:0000256" key="6">
    <source>
        <dbReference type="ARBA" id="ARBA00045806"/>
    </source>
</evidence>
<feature type="compositionally biased region" description="Basic and acidic residues" evidence="7">
    <location>
        <begin position="975"/>
        <end position="988"/>
    </location>
</feature>
<dbReference type="EMBL" id="CAKOGP040001001">
    <property type="protein sequence ID" value="CAJ1941329.1"/>
    <property type="molecule type" value="Genomic_DNA"/>
</dbReference>
<feature type="compositionally biased region" description="Low complexity" evidence="7">
    <location>
        <begin position="807"/>
        <end position="823"/>
    </location>
</feature>
<feature type="chain" id="PRO_5042047187" description="Circumsporozoite protein" evidence="8">
    <location>
        <begin position="27"/>
        <end position="1028"/>
    </location>
</feature>
<feature type="region of interest" description="Disordered" evidence="7">
    <location>
        <begin position="164"/>
        <end position="297"/>
    </location>
</feature>
<sequence length="1028" mass="108890">MIPLKHHLWLAGLALLIMVQLPSVTATDFNVYLLLQAMSQESSLLKSAFADSQSCFDNLISADSDSSYQLTRREYVQFMRSSGPPGFLMDVASFEDMPLALQSTFNALSCLCPDSSRTNCCNDLLDINGAGGDADQAEENELFLVCSLTRVAINYVANTEGPTAAPTFLEPSPAPTFVPSSAPTRQPSMAPSNSPTVSPSARPSSSPTVVPSARPSSSPTMVPSTSPTISPSVTPSLSPTITASNVPTATPSVLPTETASGVPTTEPSSTPSLAPSMPPEPTASAAPSGTASESPTGLPIIETSIEYRVGVQDGVYTPEFDSILVDAMDSLAPEILVATLGERRRVLRQRRRKLQSVALPTRIDEYLQDECDTLLPSEDGCAVIQASVLLQFPPGTTGSDEVATEFKNQLETAIRTGAFSDKLASQNPDTPLYIIDDPLLDSLSGDRGGILIEEDDDNGAIAGVAIAGTIVLAACLLFYIWHDRQQKDKEELEPLEPAPRDLSFLDTDDGVEIEKKDEAKDATPTKPLPKTPDRKKKKRPSQSLSPNRGDHDSDAGDSGWSSSAGVSSLNTGDQMTNEQLDTMDFSYEQAQVGSQMGGSSLGTPSQDDVSVPTTSSVTRADLDSAIESGDWAAVGATAALLAAASDSNSYSSRSLTNPGTSTRDGSSTVSSFDAAHVAELDHLVDAGDWEGVVLAAARFEASTVASDSESRMSGSLASSMTRKQQEYRAQVAGLLQRVAPEEADNIDEMILQFHGREDELIETLKLMEERKMAQETKDSPPSAADAKVGANARSLGTGTLTPKRKPAPAAASSLGPGSAQSLGTAKSLGTGVLEMTPREKKQSQLEKAIEAGDWEAVGEAAALLNDIGSASSADTDEINRLADGLSAGTGEFSTESGKKRSDKAEELDKLIDQGDWMGVVQAAADFESEDKKKSKSWFSRGEPKDKDSEREDRLKKLKAEQEALEQADMWMAIAEKSKDDSNKDDRGASEAADWAIGRSLAALVEAEGSPGKSPKKKTASGDTSEYEV</sequence>
<feature type="signal peptide" evidence="8">
    <location>
        <begin position="1"/>
        <end position="26"/>
    </location>
</feature>
<evidence type="ECO:0000256" key="3">
    <source>
        <dbReference type="ARBA" id="ARBA00022522"/>
    </source>
</evidence>
<feature type="region of interest" description="Disordered" evidence="7">
    <location>
        <begin position="591"/>
        <end position="615"/>
    </location>
</feature>
<evidence type="ECO:0000256" key="1">
    <source>
        <dbReference type="ARBA" id="ARBA00006241"/>
    </source>
</evidence>
<evidence type="ECO:0000313" key="10">
    <source>
        <dbReference type="Proteomes" id="UP001295423"/>
    </source>
</evidence>
<evidence type="ECO:0000256" key="8">
    <source>
        <dbReference type="SAM" id="SignalP"/>
    </source>
</evidence>
<feature type="compositionally biased region" description="Basic and acidic residues" evidence="7">
    <location>
        <begin position="896"/>
        <end position="905"/>
    </location>
</feature>
<comment type="similarity">
    <text evidence="1">Belongs to the plasmodium circumsporozoite protein family.</text>
</comment>
<keyword evidence="8" id="KW-0732">Signal</keyword>
<feature type="region of interest" description="Disordered" evidence="7">
    <location>
        <begin position="647"/>
        <end position="667"/>
    </location>
</feature>
<keyword evidence="10" id="KW-1185">Reference proteome</keyword>
<feature type="region of interest" description="Disordered" evidence="7">
    <location>
        <begin position="884"/>
        <end position="905"/>
    </location>
</feature>
<feature type="region of interest" description="Disordered" evidence="7">
    <location>
        <begin position="513"/>
        <end position="574"/>
    </location>
</feature>
<comment type="function">
    <text evidence="6">Essential sporozoite protein. In the mosquito vector, required for sporozoite development in the oocyst, migration through the vector hemolymph and entry into the vector salivary glands. In the vertebrate host, required for sporozoite migration through the host dermis and infection of host hepatocytes. Binds to highly sulfated heparan sulfate proteoglycans (HSPGs) on the surface of host hepatocytes.</text>
</comment>
<feature type="region of interest" description="Disordered" evidence="7">
    <location>
        <begin position="1004"/>
        <end position="1028"/>
    </location>
</feature>
<keyword evidence="4" id="KW-0677">Repeat</keyword>
<organism evidence="9 10">
    <name type="scientific">Cylindrotheca closterium</name>
    <dbReference type="NCBI Taxonomy" id="2856"/>
    <lineage>
        <taxon>Eukaryota</taxon>
        <taxon>Sar</taxon>
        <taxon>Stramenopiles</taxon>
        <taxon>Ochrophyta</taxon>
        <taxon>Bacillariophyta</taxon>
        <taxon>Bacillariophyceae</taxon>
        <taxon>Bacillariophycidae</taxon>
        <taxon>Bacillariales</taxon>
        <taxon>Bacillariaceae</taxon>
        <taxon>Cylindrotheca</taxon>
    </lineage>
</organism>
<dbReference type="PANTHER" id="PTHR44826">
    <property type="entry name" value="SPORE COAT PROTEIN SP85"/>
    <property type="match status" value="1"/>
</dbReference>
<feature type="compositionally biased region" description="Low complexity" evidence="7">
    <location>
        <begin position="215"/>
        <end position="242"/>
    </location>
</feature>
<proteinExistence type="inferred from homology"/>
<comment type="caution">
    <text evidence="9">The sequence shown here is derived from an EMBL/GenBank/DDBJ whole genome shotgun (WGS) entry which is preliminary data.</text>
</comment>
<feature type="compositionally biased region" description="Basic and acidic residues" evidence="7">
    <location>
        <begin position="941"/>
        <end position="961"/>
    </location>
</feature>
<feature type="compositionally biased region" description="Low complexity" evidence="7">
    <location>
        <begin position="556"/>
        <end position="568"/>
    </location>
</feature>
<comment type="function">
    <text evidence="5">In the vertebrate host, binds to highly sulfated heparan sulfate proteoglycans (HSPGs) on the surface of host hepatocytes and is required for sporozoite invasion of the host hepatocytes.</text>
</comment>
<feature type="compositionally biased region" description="Basic and acidic residues" evidence="7">
    <location>
        <begin position="513"/>
        <end position="523"/>
    </location>
</feature>